<protein>
    <submittedName>
        <fullName evidence="1">SRPBCC family protein</fullName>
    </submittedName>
</protein>
<comment type="caution">
    <text evidence="1">The sequence shown here is derived from an EMBL/GenBank/DDBJ whole genome shotgun (WGS) entry which is preliminary data.</text>
</comment>
<dbReference type="SUPFAM" id="SSF55961">
    <property type="entry name" value="Bet v1-like"/>
    <property type="match status" value="1"/>
</dbReference>
<accession>A0ABV7Q398</accession>
<dbReference type="InterPro" id="IPR019587">
    <property type="entry name" value="Polyketide_cyclase/dehydratase"/>
</dbReference>
<organism evidence="1 2">
    <name type="scientific">Glycomyces rhizosphaerae</name>
    <dbReference type="NCBI Taxonomy" id="2054422"/>
    <lineage>
        <taxon>Bacteria</taxon>
        <taxon>Bacillati</taxon>
        <taxon>Actinomycetota</taxon>
        <taxon>Actinomycetes</taxon>
        <taxon>Glycomycetales</taxon>
        <taxon>Glycomycetaceae</taxon>
        <taxon>Glycomyces</taxon>
    </lineage>
</organism>
<keyword evidence="2" id="KW-1185">Reference proteome</keyword>
<gene>
    <name evidence="1" type="ORF">ACFO8M_22715</name>
</gene>
<name>A0ABV7Q398_9ACTN</name>
<dbReference type="EMBL" id="JBHRWO010000021">
    <property type="protein sequence ID" value="MFC3495310.1"/>
    <property type="molecule type" value="Genomic_DNA"/>
</dbReference>
<proteinExistence type="predicted"/>
<reference evidence="2" key="1">
    <citation type="journal article" date="2019" name="Int. J. Syst. Evol. Microbiol.">
        <title>The Global Catalogue of Microorganisms (GCM) 10K type strain sequencing project: providing services to taxonomists for standard genome sequencing and annotation.</title>
        <authorList>
            <consortium name="The Broad Institute Genomics Platform"/>
            <consortium name="The Broad Institute Genome Sequencing Center for Infectious Disease"/>
            <person name="Wu L."/>
            <person name="Ma J."/>
        </authorList>
    </citation>
    <scope>NUCLEOTIDE SEQUENCE [LARGE SCALE GENOMIC DNA]</scope>
    <source>
        <strain evidence="2">CGMCC 4.7396</strain>
    </source>
</reference>
<dbReference type="RefSeq" id="WP_387979856.1">
    <property type="nucleotide sequence ID" value="NZ_JBHRWO010000021.1"/>
</dbReference>
<dbReference type="Gene3D" id="3.30.530.20">
    <property type="match status" value="1"/>
</dbReference>
<evidence type="ECO:0000313" key="2">
    <source>
        <dbReference type="Proteomes" id="UP001595712"/>
    </source>
</evidence>
<evidence type="ECO:0000313" key="1">
    <source>
        <dbReference type="EMBL" id="MFC3495310.1"/>
    </source>
</evidence>
<dbReference type="InterPro" id="IPR023393">
    <property type="entry name" value="START-like_dom_sf"/>
</dbReference>
<dbReference type="Pfam" id="PF10604">
    <property type="entry name" value="Polyketide_cyc2"/>
    <property type="match status" value="1"/>
</dbReference>
<dbReference type="Proteomes" id="UP001595712">
    <property type="component" value="Unassembled WGS sequence"/>
</dbReference>
<sequence length="141" mass="15894">MSVAIEVSAVIERPVSDVFSFYADHHVQNHPRWDPNIELWLDSDEPLGVGTVIQRRNSRFGTPVEGTMEIVEFERDRAMGAVINDGPMRVEGRARFESLRPSTTKLTIRAVFPVDDSMRDQLAAAMQRSLANIERLIEAEG</sequence>